<organism evidence="3">
    <name type="scientific">Eutreptiella gymnastica</name>
    <dbReference type="NCBI Taxonomy" id="73025"/>
    <lineage>
        <taxon>Eukaryota</taxon>
        <taxon>Discoba</taxon>
        <taxon>Euglenozoa</taxon>
        <taxon>Euglenida</taxon>
        <taxon>Spirocuta</taxon>
        <taxon>Euglenophyceae</taxon>
        <taxon>Eutreptiales</taxon>
        <taxon>Eutreptiaceae</taxon>
        <taxon>Eutreptiella</taxon>
    </lineage>
</organism>
<evidence type="ECO:0008006" key="4">
    <source>
        <dbReference type="Google" id="ProtNLM"/>
    </source>
</evidence>
<dbReference type="GO" id="GO:0003824">
    <property type="term" value="F:catalytic activity"/>
    <property type="evidence" value="ECO:0007669"/>
    <property type="project" value="InterPro"/>
</dbReference>
<dbReference type="SUPFAM" id="SSF53254">
    <property type="entry name" value="Phosphoglycerate mutase-like"/>
    <property type="match status" value="1"/>
</dbReference>
<dbReference type="Gene3D" id="3.40.50.1240">
    <property type="entry name" value="Phosphoglycerate mutase-like"/>
    <property type="match status" value="1"/>
</dbReference>
<feature type="active site" description="Tele-phosphohistidine intermediate" evidence="1">
    <location>
        <position position="57"/>
    </location>
</feature>
<gene>
    <name evidence="3" type="ORF">EGYM00163_LOCUS44424</name>
</gene>
<accession>A0A7S4LJ79</accession>
<dbReference type="PANTHER" id="PTHR46192">
    <property type="entry name" value="BROAD-RANGE ACID PHOSPHATASE DET1"/>
    <property type="match status" value="1"/>
</dbReference>
<dbReference type="InterPro" id="IPR013078">
    <property type="entry name" value="His_Pase_superF_clade-1"/>
</dbReference>
<feature type="binding site" evidence="2">
    <location>
        <begin position="56"/>
        <end position="63"/>
    </location>
    <ligand>
        <name>substrate</name>
    </ligand>
</feature>
<dbReference type="InterPro" id="IPR052765">
    <property type="entry name" value="PGM-Related"/>
</dbReference>
<dbReference type="AlphaFoldDB" id="A0A7S4LJ79"/>
<dbReference type="InterPro" id="IPR001345">
    <property type="entry name" value="PG/BPGM_mutase_AS"/>
</dbReference>
<dbReference type="PROSITE" id="PS00175">
    <property type="entry name" value="PG_MUTASE"/>
    <property type="match status" value="1"/>
</dbReference>
<evidence type="ECO:0000313" key="3">
    <source>
        <dbReference type="EMBL" id="CAE0833132.1"/>
    </source>
</evidence>
<feature type="binding site" evidence="2">
    <location>
        <position position="112"/>
    </location>
    <ligand>
        <name>substrate</name>
    </ligand>
</feature>
<dbReference type="CDD" id="cd07067">
    <property type="entry name" value="HP_PGM_like"/>
    <property type="match status" value="1"/>
</dbReference>
<dbReference type="InterPro" id="IPR029033">
    <property type="entry name" value="His_PPase_superfam"/>
</dbReference>
<dbReference type="SMART" id="SM00855">
    <property type="entry name" value="PGAM"/>
    <property type="match status" value="1"/>
</dbReference>
<dbReference type="EMBL" id="HBJA01129159">
    <property type="protein sequence ID" value="CAE0833132.1"/>
    <property type="molecule type" value="Transcribed_RNA"/>
</dbReference>
<protein>
    <recommendedName>
        <fullName evidence="4">Phosphoglycerate mutase (2,3-diphosphoglycerate-dependent)</fullName>
    </recommendedName>
</protein>
<sequence length="333" mass="37881">MSTGRIEAALCGAFCGACAALAVAYLLQSRQESRNIACAFTQDARERLPRKIILVRHGESEANADHSLWRTKADHRIELTDKGSAQAINAGKRIKKIIGDMSVSLYVSPFARTLQTARNLREAFEENIVHTHVEPRVREQEFGNLQGDDFKNYRGEQLQLGRFFYRFPTGESGADVYARVKQWWDNTLLPLNHRNDAEPVDAIVVVTHGLTMRLILMQLYGWSPQTFETVWNAGNCDIYVLEKDLEAHGKTPYRSPYVLDPTQGDQPMSSIELMVHFKDGSEKQMLLKDYLSIPAPRTRQHTTVCKMLGDQHSIDPSDIDRIDYSCGKFKKYK</sequence>
<evidence type="ECO:0000256" key="1">
    <source>
        <dbReference type="PIRSR" id="PIRSR613078-1"/>
    </source>
</evidence>
<name>A0A7S4LJ79_9EUGL</name>
<dbReference type="Pfam" id="PF00300">
    <property type="entry name" value="His_Phos_1"/>
    <property type="match status" value="1"/>
</dbReference>
<evidence type="ECO:0000256" key="2">
    <source>
        <dbReference type="PIRSR" id="PIRSR613078-2"/>
    </source>
</evidence>
<proteinExistence type="predicted"/>
<reference evidence="3" key="1">
    <citation type="submission" date="2021-01" db="EMBL/GenBank/DDBJ databases">
        <authorList>
            <person name="Corre E."/>
            <person name="Pelletier E."/>
            <person name="Niang G."/>
            <person name="Scheremetjew M."/>
            <person name="Finn R."/>
            <person name="Kale V."/>
            <person name="Holt S."/>
            <person name="Cochrane G."/>
            <person name="Meng A."/>
            <person name="Brown T."/>
            <person name="Cohen L."/>
        </authorList>
    </citation>
    <scope>NUCLEOTIDE SEQUENCE</scope>
    <source>
        <strain evidence="3">CCMP1594</strain>
    </source>
</reference>
<feature type="active site" description="Proton donor/acceptor" evidence="1">
    <location>
        <position position="139"/>
    </location>
</feature>